<reference evidence="1 2" key="1">
    <citation type="journal article" date="2015" name="Genome Biol.">
        <title>Comparative genomics of Steinernema reveals deeply conserved gene regulatory networks.</title>
        <authorList>
            <person name="Dillman A.R."/>
            <person name="Macchietto M."/>
            <person name="Porter C.F."/>
            <person name="Rogers A."/>
            <person name="Williams B."/>
            <person name="Antoshechkin I."/>
            <person name="Lee M.M."/>
            <person name="Goodwin Z."/>
            <person name="Lu X."/>
            <person name="Lewis E.E."/>
            <person name="Goodrich-Blair H."/>
            <person name="Stock S.P."/>
            <person name="Adams B.J."/>
            <person name="Sternberg P.W."/>
            <person name="Mortazavi A."/>
        </authorList>
    </citation>
    <scope>NUCLEOTIDE SEQUENCE [LARGE SCALE GENOMIC DNA]</scope>
    <source>
        <strain evidence="1 2">ALL</strain>
    </source>
</reference>
<evidence type="ECO:0000313" key="2">
    <source>
        <dbReference type="Proteomes" id="UP000298663"/>
    </source>
</evidence>
<dbReference type="EMBL" id="AZBU02000010">
    <property type="protein sequence ID" value="TKR62322.1"/>
    <property type="molecule type" value="Genomic_DNA"/>
</dbReference>
<keyword evidence="2" id="KW-1185">Reference proteome</keyword>
<gene>
    <name evidence="1" type="ORF">L596_026303</name>
</gene>
<reference evidence="1 2" key="2">
    <citation type="journal article" date="2019" name="G3 (Bethesda)">
        <title>Hybrid Assembly of the Genome of the Entomopathogenic Nematode Steinernema carpocapsae Identifies the X-Chromosome.</title>
        <authorList>
            <person name="Serra L."/>
            <person name="Macchietto M."/>
            <person name="Macias-Munoz A."/>
            <person name="McGill C.J."/>
            <person name="Rodriguez I.M."/>
            <person name="Rodriguez B."/>
            <person name="Murad R."/>
            <person name="Mortazavi A."/>
        </authorList>
    </citation>
    <scope>NUCLEOTIDE SEQUENCE [LARGE SCALE GENOMIC DNA]</scope>
    <source>
        <strain evidence="1 2">ALL</strain>
    </source>
</reference>
<protein>
    <submittedName>
        <fullName evidence="1">Uncharacterized protein</fullName>
    </submittedName>
</protein>
<evidence type="ECO:0000313" key="1">
    <source>
        <dbReference type="EMBL" id="TKR62322.1"/>
    </source>
</evidence>
<dbReference type="AlphaFoldDB" id="A0A4U5M126"/>
<proteinExistence type="predicted"/>
<comment type="caution">
    <text evidence="1">The sequence shown here is derived from an EMBL/GenBank/DDBJ whole genome shotgun (WGS) entry which is preliminary data.</text>
</comment>
<organism evidence="1 2">
    <name type="scientific">Steinernema carpocapsae</name>
    <name type="common">Entomopathogenic nematode</name>
    <dbReference type="NCBI Taxonomy" id="34508"/>
    <lineage>
        <taxon>Eukaryota</taxon>
        <taxon>Metazoa</taxon>
        <taxon>Ecdysozoa</taxon>
        <taxon>Nematoda</taxon>
        <taxon>Chromadorea</taxon>
        <taxon>Rhabditida</taxon>
        <taxon>Tylenchina</taxon>
        <taxon>Panagrolaimomorpha</taxon>
        <taxon>Strongyloidoidea</taxon>
        <taxon>Steinernematidae</taxon>
        <taxon>Steinernema</taxon>
    </lineage>
</organism>
<dbReference type="Proteomes" id="UP000298663">
    <property type="component" value="Unassembled WGS sequence"/>
</dbReference>
<name>A0A4U5M126_STECR</name>
<accession>A0A4U5M126</accession>
<sequence length="69" mass="8059">MSVPEMTVLWFFDELTLRRRGPAAVKVMKIYRESAEFMAHTTLQQETLERDFKTAHYGPKNNDGIRISV</sequence>